<sequence length="66" mass="7446">MKTFFSELLPELPYRPPYTDQYVVDELVTPLLYKADRAKATKAYGSITESEAIQLLSVGDSVFVKT</sequence>
<dbReference type="EMBL" id="RKLV01000006">
    <property type="protein sequence ID" value="MCX2819150.1"/>
    <property type="molecule type" value="Genomic_DNA"/>
</dbReference>
<name>A0A9Q4C3E7_9EURY</name>
<reference evidence="1" key="1">
    <citation type="submission" date="2022-09" db="EMBL/GenBank/DDBJ databases">
        <title>Haloadaptaus new haloarchaeum isolated from saline soil.</title>
        <authorList>
            <person name="Duran-Viseras A."/>
            <person name="Sanchez-Porro C."/>
            <person name="Ventosa A."/>
        </authorList>
    </citation>
    <scope>NUCLEOTIDE SEQUENCE</scope>
    <source>
        <strain evidence="1">F3-133</strain>
    </source>
</reference>
<dbReference type="RefSeq" id="WP_266087182.1">
    <property type="nucleotide sequence ID" value="NZ_RKLV01000006.1"/>
</dbReference>
<accession>A0A9Q4C3E7</accession>
<comment type="caution">
    <text evidence="1">The sequence shown here is derived from an EMBL/GenBank/DDBJ whole genome shotgun (WGS) entry which is preliminary data.</text>
</comment>
<gene>
    <name evidence="1" type="ORF">EGH25_07265</name>
</gene>
<keyword evidence="2" id="KW-1185">Reference proteome</keyword>
<dbReference type="Proteomes" id="UP001149411">
    <property type="component" value="Unassembled WGS sequence"/>
</dbReference>
<protein>
    <submittedName>
        <fullName evidence="1">Uncharacterized protein</fullName>
    </submittedName>
</protein>
<proteinExistence type="predicted"/>
<evidence type="ECO:0000313" key="2">
    <source>
        <dbReference type="Proteomes" id="UP001149411"/>
    </source>
</evidence>
<dbReference type="AlphaFoldDB" id="A0A9Q4C3E7"/>
<organism evidence="1 2">
    <name type="scientific">Halorutilus salinus</name>
    <dbReference type="NCBI Taxonomy" id="2487751"/>
    <lineage>
        <taxon>Archaea</taxon>
        <taxon>Methanobacteriati</taxon>
        <taxon>Methanobacteriota</taxon>
        <taxon>Stenosarchaea group</taxon>
        <taxon>Halobacteria</taxon>
        <taxon>Halorutilales</taxon>
        <taxon>Halorutilaceae</taxon>
        <taxon>Halorutilus</taxon>
    </lineage>
</organism>
<evidence type="ECO:0000313" key="1">
    <source>
        <dbReference type="EMBL" id="MCX2819150.1"/>
    </source>
</evidence>